<organism evidence="1 2">
    <name type="scientific">Cryptolaemus montrouzieri</name>
    <dbReference type="NCBI Taxonomy" id="559131"/>
    <lineage>
        <taxon>Eukaryota</taxon>
        <taxon>Metazoa</taxon>
        <taxon>Ecdysozoa</taxon>
        <taxon>Arthropoda</taxon>
        <taxon>Hexapoda</taxon>
        <taxon>Insecta</taxon>
        <taxon>Pterygota</taxon>
        <taxon>Neoptera</taxon>
        <taxon>Endopterygota</taxon>
        <taxon>Coleoptera</taxon>
        <taxon>Polyphaga</taxon>
        <taxon>Cucujiformia</taxon>
        <taxon>Coccinelloidea</taxon>
        <taxon>Coccinellidae</taxon>
        <taxon>Scymninae</taxon>
        <taxon>Scymnini</taxon>
        <taxon>Cryptolaemus</taxon>
    </lineage>
</organism>
<protein>
    <recommendedName>
        <fullName evidence="3">Ribosomal protein S14</fullName>
    </recommendedName>
</protein>
<sequence>MRGIFKTPKQKLRTNEDYNARNKEVRRCFRNEKRRRAEKLAEEAKKAANLGKMKKLYNTTRLLAN</sequence>
<dbReference type="Proteomes" id="UP001516400">
    <property type="component" value="Unassembled WGS sequence"/>
</dbReference>
<accession>A0ABD2MJ91</accession>
<feature type="non-terminal residue" evidence="1">
    <location>
        <position position="65"/>
    </location>
</feature>
<evidence type="ECO:0000313" key="2">
    <source>
        <dbReference type="Proteomes" id="UP001516400"/>
    </source>
</evidence>
<comment type="caution">
    <text evidence="1">The sequence shown here is derived from an EMBL/GenBank/DDBJ whole genome shotgun (WGS) entry which is preliminary data.</text>
</comment>
<dbReference type="AlphaFoldDB" id="A0ABD2MJ91"/>
<evidence type="ECO:0008006" key="3">
    <source>
        <dbReference type="Google" id="ProtNLM"/>
    </source>
</evidence>
<evidence type="ECO:0000313" key="1">
    <source>
        <dbReference type="EMBL" id="KAL3266461.1"/>
    </source>
</evidence>
<keyword evidence="2" id="KW-1185">Reference proteome</keyword>
<gene>
    <name evidence="1" type="ORF">HHI36_010633</name>
</gene>
<name>A0ABD2MJ91_9CUCU</name>
<proteinExistence type="predicted"/>
<dbReference type="EMBL" id="JABFTP020000001">
    <property type="protein sequence ID" value="KAL3266461.1"/>
    <property type="molecule type" value="Genomic_DNA"/>
</dbReference>
<reference evidence="1 2" key="1">
    <citation type="journal article" date="2021" name="BMC Biol.">
        <title>Horizontally acquired antibacterial genes associated with adaptive radiation of ladybird beetles.</title>
        <authorList>
            <person name="Li H.S."/>
            <person name="Tang X.F."/>
            <person name="Huang Y.H."/>
            <person name="Xu Z.Y."/>
            <person name="Chen M.L."/>
            <person name="Du X.Y."/>
            <person name="Qiu B.Y."/>
            <person name="Chen P.T."/>
            <person name="Zhang W."/>
            <person name="Slipinski A."/>
            <person name="Escalona H.E."/>
            <person name="Waterhouse R.M."/>
            <person name="Zwick A."/>
            <person name="Pang H."/>
        </authorList>
    </citation>
    <scope>NUCLEOTIDE SEQUENCE [LARGE SCALE GENOMIC DNA]</scope>
    <source>
        <strain evidence="1">SYSU2018</strain>
    </source>
</reference>